<dbReference type="GO" id="GO:0015631">
    <property type="term" value="F:tubulin binding"/>
    <property type="evidence" value="ECO:0007669"/>
    <property type="project" value="TreeGrafter"/>
</dbReference>
<dbReference type="PANTHER" id="PTHR12241:SF154">
    <property type="entry name" value="TUBULIN POLYGLUTAMYLASE TTLL11"/>
    <property type="match status" value="1"/>
</dbReference>
<keyword evidence="1" id="KW-0436">Ligase</keyword>
<protein>
    <submittedName>
        <fullName evidence="5">Uncharacterized protein</fullName>
    </submittedName>
</protein>
<evidence type="ECO:0000256" key="1">
    <source>
        <dbReference type="ARBA" id="ARBA00022598"/>
    </source>
</evidence>
<dbReference type="PANTHER" id="PTHR12241">
    <property type="entry name" value="TUBULIN POLYGLUTAMYLASE"/>
    <property type="match status" value="1"/>
</dbReference>
<evidence type="ECO:0000313" key="5">
    <source>
        <dbReference type="EMBL" id="CAF1003822.1"/>
    </source>
</evidence>
<dbReference type="Gene3D" id="3.30.470.20">
    <property type="entry name" value="ATP-grasp fold, B domain"/>
    <property type="match status" value="1"/>
</dbReference>
<reference evidence="5" key="1">
    <citation type="submission" date="2021-02" db="EMBL/GenBank/DDBJ databases">
        <authorList>
            <person name="Nowell W R."/>
        </authorList>
    </citation>
    <scope>NUCLEOTIDE SEQUENCE</scope>
</reference>
<keyword evidence="3" id="KW-0067">ATP-binding</keyword>
<sequence>MTTKNFNNKYENYQISEGTNTENDIYDLGSLSNYIDTKSNKIVINIPSKRIKSNSKQVNKMQISRLQSGQVSPNKNSINSPSSAIIKHEKNTNSIKYSITVDTSKARTNLDVVRLCLRELRWKESSSDTTLHSDIYWHASSYHEGNTDFALSTGRVNKFPGMNDLLRKVHLSRLLNNMRLLFPNEYDFYPRTWFLPEQNQQFKDDIRYIHQLDKKCNRQLTTFIVKPSGGSQGEGIYLLRDPSHKLSTKRSYVAQEYIDRPLLIDGLKFDLRIYVLILNLYPLEIFLYDEGLVRFATIDYNRPTTANIHEIYMHLTNYSLNRHNINYKHTINNKQTDGSKRKLSLIWKQLSKIYGNKKIEHTKFLITEMINKTILAIVPELRVEYEHEFLLRKKQGLSCFQIVGFDIILDNQLKPILLEVNANPSLSIGFDKENEQGKLICQSSPIDEEIKRPLVLETLKLALPKKQLNTIARHVKHQVNDKIITERIERVAQRRLEERNRKIKDERQRRFDVKLNPFFSRPLKSAPQESLRQQQVYISSPRHSDHIILRQEDLIIYPSVDSGEKLRRSIDNDEICSSITATTFSSVDTRQPSINSEPFASIKTKTDTAEPLKLIFSSNNQTKYEHLLVVNKIADIYIQLVVKLGSKTMTSEQFRSFANTCRIIDKTITSSSIDILYYQILKKWQQFVSKTTLTGLPFAAFIEAFFSLSQRKYPNDHSLFDSANHLVNVYIDHVNSSLPVSSIIPQSDQYFLHRTTKSNKTMNSSSLNIRSSTAKTLIRSSTATQSKTSTPVVSKQHNLPTMNNTNENTRKTLPKKQLNTIARHVKHQVNDKIITERIEKVAQRRLEERNRKIKDERQRRFDVKLNPFFSRPLKSAPQESLRQQQVYISSPRHSDHIILRQEDLIIYPSVDSGEKLRGSIDNDEICSSITATTFSSLDTRQPSISSEPFASIKTKTDITGPLKLIFTSNNQTKYEHLLVVNKIADIYIQLVVKLGSKTMTSEQFRSFANTCRIIDKTITSSSIDILYYQILKKWQQFVSKTTLTGLPFAAFIEAFFSLSQRKYPNDHSLFDSANHLVNVYIDHVNSSLPVSSIIPQSDQYFLHRTTKNNKTMNSSSLNIRASTAKTLIRSSTATQSKTSTPVVSKQHNLPTMNNTNENTRKSILKQSTRSVFPLFFDVL</sequence>
<dbReference type="EMBL" id="CAJNOE010000167">
    <property type="protein sequence ID" value="CAF1003822.1"/>
    <property type="molecule type" value="Genomic_DNA"/>
</dbReference>
<feature type="region of interest" description="Disordered" evidence="4">
    <location>
        <begin position="1130"/>
        <end position="1156"/>
    </location>
</feature>
<evidence type="ECO:0000313" key="6">
    <source>
        <dbReference type="Proteomes" id="UP000663860"/>
    </source>
</evidence>
<comment type="caution">
    <text evidence="5">The sequence shown here is derived from an EMBL/GenBank/DDBJ whole genome shotgun (WGS) entry which is preliminary data.</text>
</comment>
<accession>A0A814H297</accession>
<keyword evidence="2" id="KW-0547">Nucleotide-binding</keyword>
<dbReference type="GO" id="GO:0000226">
    <property type="term" value="P:microtubule cytoskeleton organization"/>
    <property type="evidence" value="ECO:0007669"/>
    <property type="project" value="TreeGrafter"/>
</dbReference>
<dbReference type="Proteomes" id="UP000663860">
    <property type="component" value="Unassembled WGS sequence"/>
</dbReference>
<dbReference type="SUPFAM" id="SSF56059">
    <property type="entry name" value="Glutathione synthetase ATP-binding domain-like"/>
    <property type="match status" value="1"/>
</dbReference>
<proteinExistence type="predicted"/>
<feature type="region of interest" description="Disordered" evidence="4">
    <location>
        <begin position="779"/>
        <end position="809"/>
    </location>
</feature>
<evidence type="ECO:0000256" key="2">
    <source>
        <dbReference type="ARBA" id="ARBA00022741"/>
    </source>
</evidence>
<dbReference type="Pfam" id="PF03133">
    <property type="entry name" value="TTL"/>
    <property type="match status" value="1"/>
</dbReference>
<organism evidence="5 6">
    <name type="scientific">Adineta steineri</name>
    <dbReference type="NCBI Taxonomy" id="433720"/>
    <lineage>
        <taxon>Eukaryota</taxon>
        <taxon>Metazoa</taxon>
        <taxon>Spiralia</taxon>
        <taxon>Gnathifera</taxon>
        <taxon>Rotifera</taxon>
        <taxon>Eurotatoria</taxon>
        <taxon>Bdelloidea</taxon>
        <taxon>Adinetida</taxon>
        <taxon>Adinetidae</taxon>
        <taxon>Adineta</taxon>
    </lineage>
</organism>
<dbReference type="GO" id="GO:0036064">
    <property type="term" value="C:ciliary basal body"/>
    <property type="evidence" value="ECO:0007669"/>
    <property type="project" value="TreeGrafter"/>
</dbReference>
<dbReference type="GO" id="GO:0005524">
    <property type="term" value="F:ATP binding"/>
    <property type="evidence" value="ECO:0007669"/>
    <property type="project" value="UniProtKB-KW"/>
</dbReference>
<gene>
    <name evidence="5" type="ORF">IZO911_LOCUS17790</name>
</gene>
<name>A0A814H297_9BILA</name>
<evidence type="ECO:0000256" key="3">
    <source>
        <dbReference type="ARBA" id="ARBA00022840"/>
    </source>
</evidence>
<dbReference type="InterPro" id="IPR004344">
    <property type="entry name" value="TTL/TTLL_fam"/>
</dbReference>
<evidence type="ECO:0000256" key="4">
    <source>
        <dbReference type="SAM" id="MobiDB-lite"/>
    </source>
</evidence>
<dbReference type="PROSITE" id="PS51221">
    <property type="entry name" value="TTL"/>
    <property type="match status" value="1"/>
</dbReference>
<feature type="compositionally biased region" description="Polar residues" evidence="4">
    <location>
        <begin position="779"/>
        <end position="807"/>
    </location>
</feature>
<dbReference type="AlphaFoldDB" id="A0A814H297"/>
<dbReference type="GO" id="GO:0070740">
    <property type="term" value="F:tubulin-glutamic acid ligase activity"/>
    <property type="evidence" value="ECO:0007669"/>
    <property type="project" value="TreeGrafter"/>
</dbReference>